<keyword evidence="1" id="KW-0472">Membrane</keyword>
<organism evidence="2 3">
    <name type="scientific">Alkaliphilus hydrothermalis</name>
    <dbReference type="NCBI Taxonomy" id="1482730"/>
    <lineage>
        <taxon>Bacteria</taxon>
        <taxon>Bacillati</taxon>
        <taxon>Bacillota</taxon>
        <taxon>Clostridia</taxon>
        <taxon>Peptostreptococcales</taxon>
        <taxon>Natronincolaceae</taxon>
        <taxon>Alkaliphilus</taxon>
    </lineage>
</organism>
<evidence type="ECO:0000313" key="3">
    <source>
        <dbReference type="Proteomes" id="UP001314796"/>
    </source>
</evidence>
<proteinExistence type="predicted"/>
<dbReference type="RefSeq" id="WP_204401819.1">
    <property type="nucleotide sequence ID" value="NZ_JAFBEE010000009.1"/>
</dbReference>
<sequence length="79" mass="7946">MNNSLIELNNDELYLITGGSADWFSGASVMGVGIGAVVLATTTLTAPVSIPVAIVAFGVFNVGVATTTLGLAKMFGAKV</sequence>
<dbReference type="Proteomes" id="UP001314796">
    <property type="component" value="Unassembled WGS sequence"/>
</dbReference>
<reference evidence="2 3" key="1">
    <citation type="submission" date="2021-01" db="EMBL/GenBank/DDBJ databases">
        <title>Genomic Encyclopedia of Type Strains, Phase IV (KMG-IV): sequencing the most valuable type-strain genomes for metagenomic binning, comparative biology and taxonomic classification.</title>
        <authorList>
            <person name="Goeker M."/>
        </authorList>
    </citation>
    <scope>NUCLEOTIDE SEQUENCE [LARGE SCALE GENOMIC DNA]</scope>
    <source>
        <strain evidence="2 3">DSM 25890</strain>
    </source>
</reference>
<evidence type="ECO:0000256" key="1">
    <source>
        <dbReference type="SAM" id="Phobius"/>
    </source>
</evidence>
<keyword evidence="1" id="KW-1133">Transmembrane helix</keyword>
<gene>
    <name evidence="2" type="ORF">JOC73_001601</name>
</gene>
<dbReference type="EMBL" id="JAFBEE010000009">
    <property type="protein sequence ID" value="MBM7615039.1"/>
    <property type="molecule type" value="Genomic_DNA"/>
</dbReference>
<comment type="caution">
    <text evidence="2">The sequence shown here is derived from an EMBL/GenBank/DDBJ whole genome shotgun (WGS) entry which is preliminary data.</text>
</comment>
<protein>
    <recommendedName>
        <fullName evidence="4">Bacteriocin-type signal sequence-containing protein</fullName>
    </recommendedName>
</protein>
<keyword evidence="1" id="KW-0812">Transmembrane</keyword>
<feature type="transmembrane region" description="Helical" evidence="1">
    <location>
        <begin position="21"/>
        <end position="44"/>
    </location>
</feature>
<evidence type="ECO:0008006" key="4">
    <source>
        <dbReference type="Google" id="ProtNLM"/>
    </source>
</evidence>
<accession>A0ABS2NR47</accession>
<evidence type="ECO:0000313" key="2">
    <source>
        <dbReference type="EMBL" id="MBM7615039.1"/>
    </source>
</evidence>
<feature type="transmembrane region" description="Helical" evidence="1">
    <location>
        <begin position="50"/>
        <end position="72"/>
    </location>
</feature>
<name>A0ABS2NR47_9FIRM</name>
<keyword evidence="3" id="KW-1185">Reference proteome</keyword>